<proteinExistence type="predicted"/>
<sequence length="115" mass="12143">MFDSVRSLLERADGDGLVGGRLDRDMVSVAAPAQRDARRQRRGSRLDDDGFGPPHEFGVDPSSSRVPTSRTMPASSTTMAQVMSSPTIGSAGGNQQHSERTAHHSQRGEPAGAGV</sequence>
<protein>
    <submittedName>
        <fullName evidence="2">Uncharacterized protein</fullName>
    </submittedName>
</protein>
<reference evidence="3" key="1">
    <citation type="submission" date="2019-11" db="EMBL/GenBank/DDBJ databases">
        <title>The complete genome sequence of Saccharopolyspora sp. E2A.</title>
        <authorList>
            <person name="Zhang G."/>
        </authorList>
    </citation>
    <scope>NUCLEOTIDE SEQUENCE [LARGE SCALE GENOMIC DNA]</scope>
    <source>
        <strain evidence="3">E2A</strain>
    </source>
</reference>
<evidence type="ECO:0000313" key="3">
    <source>
        <dbReference type="Proteomes" id="UP000371041"/>
    </source>
</evidence>
<feature type="compositionally biased region" description="Polar residues" evidence="1">
    <location>
        <begin position="61"/>
        <end position="96"/>
    </location>
</feature>
<name>A0A5Q3QJW0_9PSEU</name>
<organism evidence="2 3">
    <name type="scientific">Allosaccharopolyspora coralli</name>
    <dbReference type="NCBI Taxonomy" id="2665642"/>
    <lineage>
        <taxon>Bacteria</taxon>
        <taxon>Bacillati</taxon>
        <taxon>Actinomycetota</taxon>
        <taxon>Actinomycetes</taxon>
        <taxon>Pseudonocardiales</taxon>
        <taxon>Pseudonocardiaceae</taxon>
        <taxon>Allosaccharopolyspora</taxon>
    </lineage>
</organism>
<gene>
    <name evidence="2" type="ORF">GIY23_21395</name>
</gene>
<dbReference type="KEGG" id="sace:GIY23_21395"/>
<feature type="region of interest" description="Disordered" evidence="1">
    <location>
        <begin position="1"/>
        <end position="115"/>
    </location>
</feature>
<dbReference type="EMBL" id="CP045929">
    <property type="protein sequence ID" value="QGK71729.1"/>
    <property type="molecule type" value="Genomic_DNA"/>
</dbReference>
<dbReference type="Proteomes" id="UP000371041">
    <property type="component" value="Chromosome"/>
</dbReference>
<accession>A0A5Q3QJW0</accession>
<evidence type="ECO:0000313" key="2">
    <source>
        <dbReference type="EMBL" id="QGK71729.1"/>
    </source>
</evidence>
<keyword evidence="3" id="KW-1185">Reference proteome</keyword>
<dbReference type="AlphaFoldDB" id="A0A5Q3QJW0"/>
<evidence type="ECO:0000256" key="1">
    <source>
        <dbReference type="SAM" id="MobiDB-lite"/>
    </source>
</evidence>
<dbReference type="RefSeq" id="WP_154078297.1">
    <property type="nucleotide sequence ID" value="NZ_CP045929.1"/>
</dbReference>